<evidence type="ECO:0000313" key="9">
    <source>
        <dbReference type="EMBL" id="CAG2159271.1"/>
    </source>
</evidence>
<comment type="similarity">
    <text evidence="2 7">Belongs to the DedA family.</text>
</comment>
<dbReference type="RefSeq" id="WP_211957394.1">
    <property type="nucleotide sequence ID" value="NZ_CAJPVI010000056.1"/>
</dbReference>
<dbReference type="InterPro" id="IPR032818">
    <property type="entry name" value="DedA-like"/>
</dbReference>
<name>A0ABM8TSH9_9BURK</name>
<feature type="transmembrane region" description="Helical" evidence="7">
    <location>
        <begin position="150"/>
        <end position="172"/>
    </location>
</feature>
<accession>A0ABM8TSH9</accession>
<gene>
    <name evidence="9" type="primary">dedA_3</name>
    <name evidence="9" type="ORF">LMG26411_06573</name>
</gene>
<evidence type="ECO:0000256" key="6">
    <source>
        <dbReference type="ARBA" id="ARBA00023136"/>
    </source>
</evidence>
<keyword evidence="4 7" id="KW-0812">Transmembrane</keyword>
<comment type="subcellular location">
    <subcellularLocation>
        <location evidence="1 7">Cell membrane</location>
        <topology evidence="1 7">Multi-pass membrane protein</topology>
    </subcellularLocation>
</comment>
<dbReference type="Pfam" id="PF09335">
    <property type="entry name" value="VTT_dom"/>
    <property type="match status" value="1"/>
</dbReference>
<dbReference type="PANTHER" id="PTHR30353:SF0">
    <property type="entry name" value="TRANSMEMBRANE PROTEIN"/>
    <property type="match status" value="1"/>
</dbReference>
<proteinExistence type="inferred from homology"/>
<reference evidence="9 10" key="1">
    <citation type="submission" date="2021-03" db="EMBL/GenBank/DDBJ databases">
        <authorList>
            <person name="Peeters C."/>
        </authorList>
    </citation>
    <scope>NUCLEOTIDE SEQUENCE [LARGE SCALE GENOMIC DNA]</scope>
    <source>
        <strain evidence="9 10">LMG 26411</strain>
    </source>
</reference>
<dbReference type="EMBL" id="CAJPVI010000056">
    <property type="protein sequence ID" value="CAG2159271.1"/>
    <property type="molecule type" value="Genomic_DNA"/>
</dbReference>
<organism evidence="9 10">
    <name type="scientific">Cupriavidus numazuensis</name>
    <dbReference type="NCBI Taxonomy" id="221992"/>
    <lineage>
        <taxon>Bacteria</taxon>
        <taxon>Pseudomonadati</taxon>
        <taxon>Pseudomonadota</taxon>
        <taxon>Betaproteobacteria</taxon>
        <taxon>Burkholderiales</taxon>
        <taxon>Burkholderiaceae</taxon>
        <taxon>Cupriavidus</taxon>
    </lineage>
</organism>
<evidence type="ECO:0000313" key="10">
    <source>
        <dbReference type="Proteomes" id="UP000672657"/>
    </source>
</evidence>
<comment type="caution">
    <text evidence="9">The sequence shown here is derived from an EMBL/GenBank/DDBJ whole genome shotgun (WGS) entry which is preliminary data.</text>
</comment>
<keyword evidence="5 7" id="KW-1133">Transmembrane helix</keyword>
<keyword evidence="10" id="KW-1185">Reference proteome</keyword>
<feature type="domain" description="VTT" evidence="8">
    <location>
        <begin position="47"/>
        <end position="170"/>
    </location>
</feature>
<feature type="transmembrane region" description="Helical" evidence="7">
    <location>
        <begin position="53"/>
        <end position="80"/>
    </location>
</feature>
<keyword evidence="3 7" id="KW-1003">Cell membrane</keyword>
<dbReference type="PANTHER" id="PTHR30353">
    <property type="entry name" value="INNER MEMBRANE PROTEIN DEDA-RELATED"/>
    <property type="match status" value="1"/>
</dbReference>
<evidence type="ECO:0000256" key="7">
    <source>
        <dbReference type="RuleBase" id="RU367016"/>
    </source>
</evidence>
<feature type="transmembrane region" description="Helical" evidence="7">
    <location>
        <begin position="184"/>
        <end position="202"/>
    </location>
</feature>
<evidence type="ECO:0000256" key="3">
    <source>
        <dbReference type="ARBA" id="ARBA00022475"/>
    </source>
</evidence>
<dbReference type="Proteomes" id="UP000672657">
    <property type="component" value="Unassembled WGS sequence"/>
</dbReference>
<evidence type="ECO:0000259" key="8">
    <source>
        <dbReference type="Pfam" id="PF09335"/>
    </source>
</evidence>
<evidence type="ECO:0000256" key="4">
    <source>
        <dbReference type="ARBA" id="ARBA00022692"/>
    </source>
</evidence>
<dbReference type="InterPro" id="IPR032816">
    <property type="entry name" value="VTT_dom"/>
</dbReference>
<sequence length="227" mass="24717">MLASGVLAWLAGDQQLMELLSRNWLLGVSLVACVVFLETGLVVLPFLPGDSLLFATGAFLGASGILPLWPVVLITAAAVAGDGLNFLVGRSPAGQWLAHRRWIKPPHLQKTREYFDRFGGSTVTIARFVPIVRTITPFLAGMSGMEGRRFALFNVIGGLLWCPGLLLSGYWLGGISWVRDHMQWLTLGIVVVSLLPVGIQLLRARRTAAARRSQAMETLNARTSGRR</sequence>
<feature type="transmembrane region" description="Helical" evidence="7">
    <location>
        <begin position="24"/>
        <end position="47"/>
    </location>
</feature>
<keyword evidence="6 7" id="KW-0472">Membrane</keyword>
<evidence type="ECO:0000256" key="2">
    <source>
        <dbReference type="ARBA" id="ARBA00010792"/>
    </source>
</evidence>
<evidence type="ECO:0000256" key="5">
    <source>
        <dbReference type="ARBA" id="ARBA00022989"/>
    </source>
</evidence>
<evidence type="ECO:0000256" key="1">
    <source>
        <dbReference type="ARBA" id="ARBA00004651"/>
    </source>
</evidence>
<protein>
    <submittedName>
        <fullName evidence="9">Protein DedA</fullName>
    </submittedName>
</protein>